<name>A0A1H2XPV0_9BACL</name>
<dbReference type="CDD" id="cd00093">
    <property type="entry name" value="HTH_XRE"/>
    <property type="match status" value="1"/>
</dbReference>
<dbReference type="Pfam" id="PF01381">
    <property type="entry name" value="HTH_3"/>
    <property type="match status" value="1"/>
</dbReference>
<dbReference type="EMBL" id="FNOJ01000023">
    <property type="protein sequence ID" value="SDW94921.1"/>
    <property type="molecule type" value="Genomic_DNA"/>
</dbReference>
<keyword evidence="3" id="KW-1185">Reference proteome</keyword>
<dbReference type="SMART" id="SM00530">
    <property type="entry name" value="HTH_XRE"/>
    <property type="match status" value="1"/>
</dbReference>
<feature type="domain" description="HTH cro/C1-type" evidence="1">
    <location>
        <begin position="17"/>
        <end position="61"/>
    </location>
</feature>
<dbReference type="Proteomes" id="UP000182589">
    <property type="component" value="Unassembled WGS sequence"/>
</dbReference>
<evidence type="ECO:0000313" key="3">
    <source>
        <dbReference type="Proteomes" id="UP000182589"/>
    </source>
</evidence>
<evidence type="ECO:0000259" key="1">
    <source>
        <dbReference type="PROSITE" id="PS50943"/>
    </source>
</evidence>
<reference evidence="3" key="1">
    <citation type="submission" date="2016-10" db="EMBL/GenBank/DDBJ databases">
        <authorList>
            <person name="Varghese N."/>
        </authorList>
    </citation>
    <scope>NUCLEOTIDE SEQUENCE [LARGE SCALE GENOMIC DNA]</scope>
    <source>
        <strain evidence="3">DSM 12489</strain>
    </source>
</reference>
<sequence length="66" mass="8032">MIRLREEFIKRYLQDVSIQQVAKDIGISTSMMYLLINRKRNPGGKTIFKILKYYKMPFEYIFYTDN</sequence>
<dbReference type="SUPFAM" id="SSF47413">
    <property type="entry name" value="lambda repressor-like DNA-binding domains"/>
    <property type="match status" value="1"/>
</dbReference>
<proteinExistence type="predicted"/>
<dbReference type="RefSeq" id="WP_074693728.1">
    <property type="nucleotide sequence ID" value="NZ_FNOJ01000023.1"/>
</dbReference>
<evidence type="ECO:0000313" key="2">
    <source>
        <dbReference type="EMBL" id="SDW94921.1"/>
    </source>
</evidence>
<dbReference type="PROSITE" id="PS50943">
    <property type="entry name" value="HTH_CROC1"/>
    <property type="match status" value="1"/>
</dbReference>
<dbReference type="Gene3D" id="1.10.260.40">
    <property type="entry name" value="lambda repressor-like DNA-binding domains"/>
    <property type="match status" value="1"/>
</dbReference>
<accession>A0A1H2XPV0</accession>
<dbReference type="GO" id="GO:0003677">
    <property type="term" value="F:DNA binding"/>
    <property type="evidence" value="ECO:0007669"/>
    <property type="project" value="InterPro"/>
</dbReference>
<dbReference type="InterPro" id="IPR010982">
    <property type="entry name" value="Lambda_DNA-bd_dom_sf"/>
</dbReference>
<dbReference type="STRING" id="89784.SAMN04489725_12332"/>
<dbReference type="AlphaFoldDB" id="A0A1H2XPV0"/>
<protein>
    <submittedName>
        <fullName evidence="2">Helix-turn-helix domain-containing protein</fullName>
    </submittedName>
</protein>
<gene>
    <name evidence="2" type="ORF">SAMN04489725_12332</name>
</gene>
<dbReference type="InterPro" id="IPR001387">
    <property type="entry name" value="Cro/C1-type_HTH"/>
</dbReference>
<organism evidence="2 3">
    <name type="scientific">Alicyclobacillus hesperidum</name>
    <dbReference type="NCBI Taxonomy" id="89784"/>
    <lineage>
        <taxon>Bacteria</taxon>
        <taxon>Bacillati</taxon>
        <taxon>Bacillota</taxon>
        <taxon>Bacilli</taxon>
        <taxon>Bacillales</taxon>
        <taxon>Alicyclobacillaceae</taxon>
        <taxon>Alicyclobacillus</taxon>
    </lineage>
</organism>